<proteinExistence type="predicted"/>
<keyword evidence="2" id="KW-1185">Reference proteome</keyword>
<organism evidence="1 2">
    <name type="scientific">Halocatena salina</name>
    <dbReference type="NCBI Taxonomy" id="2934340"/>
    <lineage>
        <taxon>Archaea</taxon>
        <taxon>Methanobacteriati</taxon>
        <taxon>Methanobacteriota</taxon>
        <taxon>Stenosarchaea group</taxon>
        <taxon>Halobacteria</taxon>
        <taxon>Halobacteriales</taxon>
        <taxon>Natronomonadaceae</taxon>
        <taxon>Halocatena</taxon>
    </lineage>
</organism>
<dbReference type="InterPro" id="IPR048925">
    <property type="entry name" value="RdfA"/>
</dbReference>
<dbReference type="Proteomes" id="UP000831768">
    <property type="component" value="Plasmid unnamed2"/>
</dbReference>
<dbReference type="Pfam" id="PF21811">
    <property type="entry name" value="RdfA"/>
    <property type="match status" value="1"/>
</dbReference>
<dbReference type="AlphaFoldDB" id="A0A8U0A6T3"/>
<accession>A0A8U0A6T3</accession>
<reference evidence="1" key="1">
    <citation type="submission" date="2022-04" db="EMBL/GenBank/DDBJ databases">
        <title>Halocatena sp. nov., isolated from a salt lake.</title>
        <authorList>
            <person name="Cui H.-L."/>
        </authorList>
    </citation>
    <scope>NUCLEOTIDE SEQUENCE</scope>
    <source>
        <strain evidence="1">AD-1</strain>
        <plasmid evidence="1">unnamed2</plasmid>
    </source>
</reference>
<gene>
    <name evidence="1" type="ORF">MW046_16040</name>
</gene>
<dbReference type="GeneID" id="71929589"/>
<sequence>MPDESGGGCKVDRVSRKYGLDTIDEVLKDLQNEGTSLRDLEAQYNQRVLESALREAGVDVLSGEVENLYRLFIGDDVSAGMRVEARSRLKQHGTDPESIRNDFVSYQTIRTHLRECLSVDTERTSTVTTTGAKNTVFKLLSRTESVTKRTIERLRSNGYLHIGAVDVTLSLRIACTDCGEEYTFSRLVERGQCSCTVEK</sequence>
<keyword evidence="1" id="KW-0614">Plasmid</keyword>
<geneLocation type="plasmid" evidence="1 2">
    <name>unnamed2</name>
</geneLocation>
<dbReference type="EMBL" id="CP096021">
    <property type="protein sequence ID" value="UPM44891.1"/>
    <property type="molecule type" value="Genomic_DNA"/>
</dbReference>
<dbReference type="RefSeq" id="WP_247995545.1">
    <property type="nucleotide sequence ID" value="NZ_CP096021.1"/>
</dbReference>
<dbReference type="KEGG" id="haad:MW046_16040"/>
<name>A0A8U0A6T3_9EURY</name>
<protein>
    <submittedName>
        <fullName evidence="1">Uncharacterized protein</fullName>
    </submittedName>
</protein>
<evidence type="ECO:0000313" key="1">
    <source>
        <dbReference type="EMBL" id="UPM44891.1"/>
    </source>
</evidence>
<evidence type="ECO:0000313" key="2">
    <source>
        <dbReference type="Proteomes" id="UP000831768"/>
    </source>
</evidence>